<name>A0A553IE54_9PEZI</name>
<dbReference type="AlphaFoldDB" id="A0A553IE54"/>
<comment type="caution">
    <text evidence="1">The sequence shown here is derived from an EMBL/GenBank/DDBJ whole genome shotgun (WGS) entry which is preliminary data.</text>
</comment>
<proteinExistence type="predicted"/>
<gene>
    <name evidence="1" type="ORF">FHL15_000554</name>
</gene>
<reference evidence="2" key="1">
    <citation type="submission" date="2019-06" db="EMBL/GenBank/DDBJ databases">
        <title>Draft genome sequence of the griseofulvin-producing fungus Xylaria cubensis strain G536.</title>
        <authorList>
            <person name="Mead M.E."/>
            <person name="Raja H.A."/>
            <person name="Steenwyk J.L."/>
            <person name="Knowles S.L."/>
            <person name="Oberlies N.H."/>
            <person name="Rokas A."/>
        </authorList>
    </citation>
    <scope>NUCLEOTIDE SEQUENCE [LARGE SCALE GENOMIC DNA]</scope>
    <source>
        <strain evidence="2">G536</strain>
    </source>
</reference>
<evidence type="ECO:0000313" key="2">
    <source>
        <dbReference type="Proteomes" id="UP000319160"/>
    </source>
</evidence>
<accession>A0A553IE54</accession>
<protein>
    <submittedName>
        <fullName evidence="1">Uncharacterized protein</fullName>
    </submittedName>
</protein>
<evidence type="ECO:0000313" key="1">
    <source>
        <dbReference type="EMBL" id="TRX98480.1"/>
    </source>
</evidence>
<dbReference type="OrthoDB" id="4776572at2759"/>
<keyword evidence="2" id="KW-1185">Reference proteome</keyword>
<dbReference type="EMBL" id="VFLP01000002">
    <property type="protein sequence ID" value="TRX98480.1"/>
    <property type="molecule type" value="Genomic_DNA"/>
</dbReference>
<sequence length="144" mass="15912">MKILFRLDGLDEVLFLVGNRICDTGGIEPPTLDSRGIEPRTTPMLREYYTTKPQARGCMLQLFANGSLDCHNSGSKLYANHSRNGQDIIYRGTAAYLTSGSDLIAPLKDIRSPFKAITTAFDKISIVVIAMNRTGFEITSSIHK</sequence>
<dbReference type="Proteomes" id="UP000319160">
    <property type="component" value="Unassembled WGS sequence"/>
</dbReference>
<organism evidence="1 2">
    <name type="scientific">Xylaria flabelliformis</name>
    <dbReference type="NCBI Taxonomy" id="2512241"/>
    <lineage>
        <taxon>Eukaryota</taxon>
        <taxon>Fungi</taxon>
        <taxon>Dikarya</taxon>
        <taxon>Ascomycota</taxon>
        <taxon>Pezizomycotina</taxon>
        <taxon>Sordariomycetes</taxon>
        <taxon>Xylariomycetidae</taxon>
        <taxon>Xylariales</taxon>
        <taxon>Xylariaceae</taxon>
        <taxon>Xylaria</taxon>
    </lineage>
</organism>